<evidence type="ECO:0000313" key="3">
    <source>
        <dbReference type="Proteomes" id="UP001431776"/>
    </source>
</evidence>
<protein>
    <submittedName>
        <fullName evidence="2">TIM barrel protein</fullName>
    </submittedName>
</protein>
<name>A0AAW6TUP1_9BACT</name>
<keyword evidence="3" id="KW-1185">Reference proteome</keyword>
<dbReference type="InterPro" id="IPR036237">
    <property type="entry name" value="Xyl_isomerase-like_sf"/>
</dbReference>
<dbReference type="RefSeq" id="WP_349242849.1">
    <property type="nucleotide sequence ID" value="NZ_JASCXX010000001.1"/>
</dbReference>
<dbReference type="AlphaFoldDB" id="A0AAW6TUP1"/>
<accession>A0AAW6TUP1</accession>
<dbReference type="PANTHER" id="PTHR12110:SF21">
    <property type="entry name" value="XYLOSE ISOMERASE-LIKE TIM BARREL DOMAIN-CONTAINING PROTEIN"/>
    <property type="match status" value="1"/>
</dbReference>
<dbReference type="PANTHER" id="PTHR12110">
    <property type="entry name" value="HYDROXYPYRUVATE ISOMERASE"/>
    <property type="match status" value="1"/>
</dbReference>
<dbReference type="InterPro" id="IPR013022">
    <property type="entry name" value="Xyl_isomerase-like_TIM-brl"/>
</dbReference>
<proteinExistence type="predicted"/>
<gene>
    <name evidence="2" type="ORF">QJ522_00160</name>
</gene>
<dbReference type="Pfam" id="PF01261">
    <property type="entry name" value="AP_endonuc_2"/>
    <property type="match status" value="1"/>
</dbReference>
<evidence type="ECO:0000313" key="2">
    <source>
        <dbReference type="EMBL" id="MDI6447439.1"/>
    </source>
</evidence>
<dbReference type="Proteomes" id="UP001431776">
    <property type="component" value="Unassembled WGS sequence"/>
</dbReference>
<organism evidence="2 3">
    <name type="scientific">Anaerobaca lacustris</name>
    <dbReference type="NCBI Taxonomy" id="3044600"/>
    <lineage>
        <taxon>Bacteria</taxon>
        <taxon>Pseudomonadati</taxon>
        <taxon>Planctomycetota</taxon>
        <taxon>Phycisphaerae</taxon>
        <taxon>Sedimentisphaerales</taxon>
        <taxon>Anaerobacaceae</taxon>
        <taxon>Anaerobaca</taxon>
    </lineage>
</organism>
<sequence>MSSNPLPKLHNAMWPGLVGKGDGPGQEPPISLERMLELTAGAEVNGQKFDGIDYFLFLPHTDPNAGDDELRKIADLIAGYGFNVGSLVAPVWGGTVGDTAMGDAAAREKFLEAVRMACRIAGVFNKHGVRKYGVIRIDSAEFGVEKWRQDPKGNTAKIAETFREAARIAADHGERLAAEGEICWAGLHSWRAMLDLLEAVGMPETFGFQADMAHTYLYLMGYNSPEDALLKPGYSEDEFYAAYEKMVDKLRPWTIDFHVAQNDGEVHGAGTHDKTGKHCRADDPNGKLDIVRCAGYWLKDAKARGIQHICWDGCMFPNATLEAPATWNAILDVMLKVRAAHGWNA</sequence>
<evidence type="ECO:0000259" key="1">
    <source>
        <dbReference type="Pfam" id="PF01261"/>
    </source>
</evidence>
<reference evidence="2" key="1">
    <citation type="submission" date="2023-05" db="EMBL/GenBank/DDBJ databases">
        <title>Anaerotaeda fermentans gen. nov., sp. nov., a novel anaerobic planctomycete of the new family within the order Sedimentisphaerales isolated from Taman Peninsula, Russia.</title>
        <authorList>
            <person name="Khomyakova M.A."/>
            <person name="Merkel A.Y."/>
            <person name="Slobodkin A.I."/>
        </authorList>
    </citation>
    <scope>NUCLEOTIDE SEQUENCE</scope>
    <source>
        <strain evidence="2">M17dextr</strain>
    </source>
</reference>
<dbReference type="EMBL" id="JASCXX010000001">
    <property type="protein sequence ID" value="MDI6447439.1"/>
    <property type="molecule type" value="Genomic_DNA"/>
</dbReference>
<dbReference type="SUPFAM" id="SSF51658">
    <property type="entry name" value="Xylose isomerase-like"/>
    <property type="match status" value="1"/>
</dbReference>
<comment type="caution">
    <text evidence="2">The sequence shown here is derived from an EMBL/GenBank/DDBJ whole genome shotgun (WGS) entry which is preliminary data.</text>
</comment>
<dbReference type="InterPro" id="IPR050312">
    <property type="entry name" value="IolE/XylAMocC-like"/>
</dbReference>
<dbReference type="Gene3D" id="3.20.20.150">
    <property type="entry name" value="Divalent-metal-dependent TIM barrel enzymes"/>
    <property type="match status" value="1"/>
</dbReference>
<feature type="domain" description="Xylose isomerase-like TIM barrel" evidence="1">
    <location>
        <begin position="49"/>
        <end position="237"/>
    </location>
</feature>